<dbReference type="NCBIfam" id="TIGR01101">
    <property type="entry name" value="V_ATP_synt_F"/>
    <property type="match status" value="1"/>
</dbReference>
<organism evidence="6 7">
    <name type="scientific">Chlorella sorokiniana</name>
    <name type="common">Freshwater green alga</name>
    <dbReference type="NCBI Taxonomy" id="3076"/>
    <lineage>
        <taxon>Eukaryota</taxon>
        <taxon>Viridiplantae</taxon>
        <taxon>Chlorophyta</taxon>
        <taxon>core chlorophytes</taxon>
        <taxon>Trebouxiophyceae</taxon>
        <taxon>Chlorellales</taxon>
        <taxon>Chlorellaceae</taxon>
        <taxon>Chlorella clade</taxon>
        <taxon>Chlorella</taxon>
    </lineage>
</organism>
<reference evidence="6 7" key="1">
    <citation type="journal article" date="2018" name="Plant J.">
        <title>Genome sequences of Chlorella sorokiniana UTEX 1602 and Micractinium conductrix SAG 241.80: implications to maltose excretion by a green alga.</title>
        <authorList>
            <person name="Arriola M.B."/>
            <person name="Velmurugan N."/>
            <person name="Zhang Y."/>
            <person name="Plunkett M.H."/>
            <person name="Hondzo H."/>
            <person name="Barney B.M."/>
        </authorList>
    </citation>
    <scope>NUCLEOTIDE SEQUENCE [LARGE SCALE GENOMIC DNA]</scope>
    <source>
        <strain evidence="7">UTEX 1602</strain>
    </source>
</reference>
<dbReference type="PANTHER" id="PTHR13861:SF2">
    <property type="entry name" value="V-TYPE PROTON ATPASE SUBUNIT F"/>
    <property type="match status" value="1"/>
</dbReference>
<dbReference type="InterPro" id="IPR008218">
    <property type="entry name" value="ATPase_V1-cplx_f_g_su"/>
</dbReference>
<comment type="subunit">
    <text evidence="5">V-ATPase is a heteromultimeric enzyme made up of two complexes: the ATP-hydrolytic V1 complex and the proton translocation V0 complex.</text>
</comment>
<dbReference type="OrthoDB" id="10261947at2759"/>
<dbReference type="Pfam" id="PF01990">
    <property type="entry name" value="ATP-synt_F"/>
    <property type="match status" value="1"/>
</dbReference>
<evidence type="ECO:0000256" key="3">
    <source>
        <dbReference type="ARBA" id="ARBA00022781"/>
    </source>
</evidence>
<dbReference type="AlphaFoldDB" id="A0A2P6TL77"/>
<dbReference type="InterPro" id="IPR005772">
    <property type="entry name" value="ATPase_V1-cplx_fsu_euk"/>
</dbReference>
<dbReference type="GO" id="GO:0033180">
    <property type="term" value="C:proton-transporting V-type ATPase, V1 domain"/>
    <property type="evidence" value="ECO:0007669"/>
    <property type="project" value="InterPro"/>
</dbReference>
<evidence type="ECO:0000256" key="5">
    <source>
        <dbReference type="PIRNR" id="PIRNR015945"/>
    </source>
</evidence>
<proteinExistence type="inferred from homology"/>
<keyword evidence="7" id="KW-1185">Reference proteome</keyword>
<accession>A0A2P6TL77</accession>
<keyword evidence="2 5" id="KW-0813">Transport</keyword>
<keyword evidence="3 5" id="KW-0375">Hydrogen ion transport</keyword>
<protein>
    <recommendedName>
        <fullName evidence="5">V-type proton ATPase subunit F</fullName>
    </recommendedName>
</protein>
<dbReference type="InterPro" id="IPR036906">
    <property type="entry name" value="ATPase_V1_fsu_sf"/>
</dbReference>
<evidence type="ECO:0000313" key="7">
    <source>
        <dbReference type="Proteomes" id="UP000239899"/>
    </source>
</evidence>
<evidence type="ECO:0000256" key="4">
    <source>
        <dbReference type="ARBA" id="ARBA00023065"/>
    </source>
</evidence>
<dbReference type="GO" id="GO:0046961">
    <property type="term" value="F:proton-transporting ATPase activity, rotational mechanism"/>
    <property type="evidence" value="ECO:0007669"/>
    <property type="project" value="InterPro"/>
</dbReference>
<name>A0A2P6TL77_CHLSO</name>
<comment type="function">
    <text evidence="5">Subunit of the V1 complex of vacuolar(H+)-ATPase (V-ATPase), a multisubunit enzyme composed of a peripheral complex (V1) that hydrolyzes ATP and a membrane integral complex (V0) that translocates protons. V-ATPase is responsible for acidifying and maintaining the pH of intracellular compartments.</text>
</comment>
<gene>
    <name evidence="6" type="ORF">C2E21_6235</name>
</gene>
<dbReference type="Gene3D" id="3.40.50.10580">
    <property type="entry name" value="ATPase, V1 complex, subunit F"/>
    <property type="match status" value="1"/>
</dbReference>
<dbReference type="PANTHER" id="PTHR13861">
    <property type="entry name" value="VACUOLAR ATP SYNTHASE SUBUNIT F"/>
    <property type="match status" value="1"/>
</dbReference>
<comment type="caution">
    <text evidence="6">The sequence shown here is derived from an EMBL/GenBank/DDBJ whole genome shotgun (WGS) entry which is preliminary data.</text>
</comment>
<comment type="similarity">
    <text evidence="1 5">Belongs to the V-ATPase F subunit family.</text>
</comment>
<evidence type="ECO:0000256" key="2">
    <source>
        <dbReference type="ARBA" id="ARBA00022448"/>
    </source>
</evidence>
<dbReference type="SUPFAM" id="SSF159468">
    <property type="entry name" value="AtpF-like"/>
    <property type="match status" value="1"/>
</dbReference>
<dbReference type="Proteomes" id="UP000239899">
    <property type="component" value="Unassembled WGS sequence"/>
</dbReference>
<sequence length="120" mass="13164">MAAPTSGEGSLLAMIVDSDTATGLLLTGVGQVDIRKRTNFLIVDDKTSQARIEEAFKEFTNREDVAVLLINQVIAGMIRHLLDAYNKPVPAILEIPSKDAPYDPSQDSVLQRVRFMFGES</sequence>
<evidence type="ECO:0000256" key="1">
    <source>
        <dbReference type="ARBA" id="ARBA00010148"/>
    </source>
</evidence>
<dbReference type="STRING" id="3076.A0A2P6TL77"/>
<dbReference type="PIRSF" id="PIRSF015945">
    <property type="entry name" value="ATPase_V1_F_euk"/>
    <property type="match status" value="1"/>
</dbReference>
<keyword evidence="4 5" id="KW-0406">Ion transport</keyword>
<dbReference type="EMBL" id="LHPG02000012">
    <property type="protein sequence ID" value="PRW45048.1"/>
    <property type="molecule type" value="Genomic_DNA"/>
</dbReference>
<evidence type="ECO:0000313" key="6">
    <source>
        <dbReference type="EMBL" id="PRW45048.1"/>
    </source>
</evidence>